<dbReference type="OrthoDB" id="3339358at2759"/>
<dbReference type="EMBL" id="KV417483">
    <property type="protein sequence ID" value="KZP33310.1"/>
    <property type="molecule type" value="Genomic_DNA"/>
</dbReference>
<reference evidence="2 3" key="1">
    <citation type="journal article" date="2016" name="Mol. Biol. Evol.">
        <title>Comparative Genomics of Early-Diverging Mushroom-Forming Fungi Provides Insights into the Origins of Lignocellulose Decay Capabilities.</title>
        <authorList>
            <person name="Nagy L.G."/>
            <person name="Riley R."/>
            <person name="Tritt A."/>
            <person name="Adam C."/>
            <person name="Daum C."/>
            <person name="Floudas D."/>
            <person name="Sun H."/>
            <person name="Yadav J.S."/>
            <person name="Pangilinan J."/>
            <person name="Larsson K.H."/>
            <person name="Matsuura K."/>
            <person name="Barry K."/>
            <person name="Labutti K."/>
            <person name="Kuo R."/>
            <person name="Ohm R.A."/>
            <person name="Bhattacharya S.S."/>
            <person name="Shirouzu T."/>
            <person name="Yoshinaga Y."/>
            <person name="Martin F.M."/>
            <person name="Grigoriev I.V."/>
            <person name="Hibbett D.S."/>
        </authorList>
    </citation>
    <scope>NUCLEOTIDE SEQUENCE [LARGE SCALE GENOMIC DNA]</scope>
    <source>
        <strain evidence="2 3">CBS 109695</strain>
    </source>
</reference>
<feature type="transmembrane region" description="Helical" evidence="1">
    <location>
        <begin position="95"/>
        <end position="113"/>
    </location>
</feature>
<feature type="transmembrane region" description="Helical" evidence="1">
    <location>
        <begin position="20"/>
        <end position="40"/>
    </location>
</feature>
<protein>
    <recommendedName>
        <fullName evidence="4">Glycosyltransferase family 25 protein</fullName>
    </recommendedName>
</protein>
<organism evidence="2 3">
    <name type="scientific">Athelia psychrophila</name>
    <dbReference type="NCBI Taxonomy" id="1759441"/>
    <lineage>
        <taxon>Eukaryota</taxon>
        <taxon>Fungi</taxon>
        <taxon>Dikarya</taxon>
        <taxon>Basidiomycota</taxon>
        <taxon>Agaricomycotina</taxon>
        <taxon>Agaricomycetes</taxon>
        <taxon>Agaricomycetidae</taxon>
        <taxon>Atheliales</taxon>
        <taxon>Atheliaceae</taxon>
        <taxon>Athelia</taxon>
    </lineage>
</organism>
<evidence type="ECO:0000313" key="2">
    <source>
        <dbReference type="EMBL" id="KZP33310.1"/>
    </source>
</evidence>
<proteinExistence type="predicted"/>
<dbReference type="AlphaFoldDB" id="A0A166W2J0"/>
<gene>
    <name evidence="2" type="ORF">FIBSPDRAFT_847968</name>
</gene>
<dbReference type="STRING" id="436010.A0A166W2J0"/>
<feature type="transmembrane region" description="Helical" evidence="1">
    <location>
        <begin position="55"/>
        <end position="74"/>
    </location>
</feature>
<evidence type="ECO:0000313" key="3">
    <source>
        <dbReference type="Proteomes" id="UP000076532"/>
    </source>
</evidence>
<keyword evidence="1" id="KW-0472">Membrane</keyword>
<evidence type="ECO:0000256" key="1">
    <source>
        <dbReference type="SAM" id="Phobius"/>
    </source>
</evidence>
<keyword evidence="1" id="KW-1133">Transmembrane helix</keyword>
<name>A0A166W2J0_9AGAM</name>
<evidence type="ECO:0008006" key="4">
    <source>
        <dbReference type="Google" id="ProtNLM"/>
    </source>
</evidence>
<sequence>MTTRLIEAALLLRLPSSALFPCYGLWILIGLARTLCGFVLTRSVGWAYPKLFNHYALYETTGGLGPALVAYLGLTGARMWTDSLPRPCSRHAQEDRGSVVVFVACALLCWISGSPWTYVLSIACMLGVVSLRSLLSRVGRTHYSHPLSLEPERPPLASTRLRAVFQTACVCLLIIPQPALLHSLLAKPSRLPFMPYSPYPHTPLLEIVILSHPRPNDAAAIRASTPDSGMYKTHPAIPPPTSILFTTISSYLPFLASERESPVRLSVFTHTAQHPAFKQAQGWLSPDSIPQHTNIPIEFYTDADAHPDAHHGQHLHLAEALRWAHGQGNSKGAGNSERAHEVAEWVMVVEDDFALCGKWGWEGIVGVMKELEAGRMVVDGKETLARWGGFVGTGGSGLIIHRTLLPILSFILRAHASADSSLPPQLEPRPADLIIQDCLLGIDPLCPSPRHPSSLISIPRLFDGYTPQSHKPAFQGQGGGPLVITSKLIMDHIGSSDSTMPGRSYEEGKWRCGWRHPFHGREEVDVIVV</sequence>
<accession>A0A166W2J0</accession>
<dbReference type="Proteomes" id="UP000076532">
    <property type="component" value="Unassembled WGS sequence"/>
</dbReference>
<keyword evidence="3" id="KW-1185">Reference proteome</keyword>
<keyword evidence="1" id="KW-0812">Transmembrane</keyword>